<reference evidence="12" key="2">
    <citation type="submission" date="2021-04" db="EMBL/GenBank/DDBJ databases">
        <authorList>
            <person name="Gilroy R."/>
        </authorList>
    </citation>
    <scope>NUCLEOTIDE SEQUENCE</scope>
    <source>
        <strain evidence="12">12435</strain>
    </source>
</reference>
<dbReference type="InterPro" id="IPR014729">
    <property type="entry name" value="Rossmann-like_a/b/a_fold"/>
</dbReference>
<dbReference type="Proteomes" id="UP000823990">
    <property type="component" value="Unassembled WGS sequence"/>
</dbReference>
<dbReference type="InterPro" id="IPR002300">
    <property type="entry name" value="aa-tRNA-synth_Ia"/>
</dbReference>
<evidence type="ECO:0000256" key="3">
    <source>
        <dbReference type="ARBA" id="ARBA00013169"/>
    </source>
</evidence>
<dbReference type="SUPFAM" id="SSF52374">
    <property type="entry name" value="Nucleotidylyl transferase"/>
    <property type="match status" value="1"/>
</dbReference>
<dbReference type="EC" id="6.1.1.9" evidence="3"/>
<dbReference type="AlphaFoldDB" id="A0A9D1Q2F7"/>
<keyword evidence="9" id="KW-0030">Aminoacyl-tRNA synthetase</keyword>
<dbReference type="EMBL" id="DXHS01000121">
    <property type="protein sequence ID" value="HIW03089.1"/>
    <property type="molecule type" value="Genomic_DNA"/>
</dbReference>
<dbReference type="PROSITE" id="PS00178">
    <property type="entry name" value="AA_TRNA_LIGASE_I"/>
    <property type="match status" value="1"/>
</dbReference>
<dbReference type="GO" id="GO:0005524">
    <property type="term" value="F:ATP binding"/>
    <property type="evidence" value="ECO:0007669"/>
    <property type="project" value="UniProtKB-KW"/>
</dbReference>
<dbReference type="Gene3D" id="3.40.50.620">
    <property type="entry name" value="HUPs"/>
    <property type="match status" value="1"/>
</dbReference>
<dbReference type="Pfam" id="PF00133">
    <property type="entry name" value="tRNA-synt_1"/>
    <property type="match status" value="1"/>
</dbReference>
<evidence type="ECO:0000256" key="6">
    <source>
        <dbReference type="ARBA" id="ARBA00022741"/>
    </source>
</evidence>
<keyword evidence="5 12" id="KW-0436">Ligase</keyword>
<evidence type="ECO:0000256" key="5">
    <source>
        <dbReference type="ARBA" id="ARBA00022598"/>
    </source>
</evidence>
<dbReference type="GO" id="GO:0006438">
    <property type="term" value="P:valyl-tRNA aminoacylation"/>
    <property type="evidence" value="ECO:0007669"/>
    <property type="project" value="InterPro"/>
</dbReference>
<feature type="non-terminal residue" evidence="12">
    <location>
        <position position="203"/>
    </location>
</feature>
<evidence type="ECO:0000256" key="4">
    <source>
        <dbReference type="ARBA" id="ARBA00022490"/>
    </source>
</evidence>
<evidence type="ECO:0000256" key="7">
    <source>
        <dbReference type="ARBA" id="ARBA00022840"/>
    </source>
</evidence>
<keyword evidence="7" id="KW-0067">ATP-binding</keyword>
<evidence type="ECO:0000256" key="1">
    <source>
        <dbReference type="ARBA" id="ARBA00004496"/>
    </source>
</evidence>
<keyword evidence="8" id="KW-0648">Protein biosynthesis</keyword>
<accession>A0A9D1Q2F7</accession>
<reference evidence="12" key="1">
    <citation type="journal article" date="2021" name="PeerJ">
        <title>Extensive microbial diversity within the chicken gut microbiome revealed by metagenomics and culture.</title>
        <authorList>
            <person name="Gilroy R."/>
            <person name="Ravi A."/>
            <person name="Getino M."/>
            <person name="Pursley I."/>
            <person name="Horton D.L."/>
            <person name="Alikhan N.F."/>
            <person name="Baker D."/>
            <person name="Gharbi K."/>
            <person name="Hall N."/>
            <person name="Watson M."/>
            <person name="Adriaenssens E.M."/>
            <person name="Foster-Nyarko E."/>
            <person name="Jarju S."/>
            <person name="Secka A."/>
            <person name="Antonio M."/>
            <person name="Oren A."/>
            <person name="Chaudhuri R.R."/>
            <person name="La Ragione R."/>
            <person name="Hildebrand F."/>
            <person name="Pallen M.J."/>
        </authorList>
    </citation>
    <scope>NUCLEOTIDE SEQUENCE</scope>
    <source>
        <strain evidence="12">12435</strain>
    </source>
</reference>
<protein>
    <recommendedName>
        <fullName evidence="3">valine--tRNA ligase</fullName>
        <ecNumber evidence="3">6.1.1.9</ecNumber>
    </recommendedName>
    <alternativeName>
        <fullName evidence="10">Valyl-tRNA synthetase</fullName>
    </alternativeName>
</protein>
<dbReference type="FunFam" id="3.40.50.620:FF:000032">
    <property type="entry name" value="Valine--tRNA ligase"/>
    <property type="match status" value="1"/>
</dbReference>
<feature type="domain" description="Aminoacyl-tRNA synthetase class Ia" evidence="11">
    <location>
        <begin position="13"/>
        <end position="191"/>
    </location>
</feature>
<evidence type="ECO:0000256" key="2">
    <source>
        <dbReference type="ARBA" id="ARBA00011245"/>
    </source>
</evidence>
<evidence type="ECO:0000256" key="10">
    <source>
        <dbReference type="ARBA" id="ARBA00029936"/>
    </source>
</evidence>
<sequence>MNKTFDPKEFETKLYDKWKEKKYFAAYVNKDKTPFTIMMPPPNITGQLHIGHALTMTVQDSIVRYKRMRGYETLWLPGTDHASIATEVKIVDKMAEEGLTKEQVGREEFLRRAFEWKDKYGGRIVEQLGRLGASCDWDRLAFTMDEKLSRAVKETFVRYYEKGWIYHGARIVNLCPHCKTAISDAEVEYETEEGSLWYIRYPA</sequence>
<evidence type="ECO:0000313" key="13">
    <source>
        <dbReference type="Proteomes" id="UP000823990"/>
    </source>
</evidence>
<comment type="caution">
    <text evidence="12">The sequence shown here is derived from an EMBL/GenBank/DDBJ whole genome shotgun (WGS) entry which is preliminary data.</text>
</comment>
<dbReference type="PANTHER" id="PTHR11946:SF93">
    <property type="entry name" value="VALINE--TRNA LIGASE, CHLOROPLASTIC_MITOCHONDRIAL 2"/>
    <property type="match status" value="1"/>
</dbReference>
<comment type="subunit">
    <text evidence="2">Monomer.</text>
</comment>
<comment type="subcellular location">
    <subcellularLocation>
        <location evidence="1">Cytoplasm</location>
    </subcellularLocation>
</comment>
<evidence type="ECO:0000313" key="12">
    <source>
        <dbReference type="EMBL" id="HIW03089.1"/>
    </source>
</evidence>
<proteinExistence type="predicted"/>
<keyword evidence="4" id="KW-0963">Cytoplasm</keyword>
<dbReference type="GO" id="GO:0004832">
    <property type="term" value="F:valine-tRNA ligase activity"/>
    <property type="evidence" value="ECO:0007669"/>
    <property type="project" value="UniProtKB-EC"/>
</dbReference>
<keyword evidence="6" id="KW-0547">Nucleotide-binding</keyword>
<dbReference type="InterPro" id="IPR002303">
    <property type="entry name" value="Valyl-tRNA_ligase"/>
</dbReference>
<evidence type="ECO:0000256" key="8">
    <source>
        <dbReference type="ARBA" id="ARBA00022917"/>
    </source>
</evidence>
<organism evidence="12 13">
    <name type="scientific">Candidatus Protoclostridium stercorigallinarum</name>
    <dbReference type="NCBI Taxonomy" id="2838741"/>
    <lineage>
        <taxon>Bacteria</taxon>
        <taxon>Bacillati</taxon>
        <taxon>Bacillota</taxon>
        <taxon>Clostridia</taxon>
        <taxon>Candidatus Protoclostridium</taxon>
    </lineage>
</organism>
<evidence type="ECO:0000259" key="11">
    <source>
        <dbReference type="Pfam" id="PF00133"/>
    </source>
</evidence>
<dbReference type="InterPro" id="IPR001412">
    <property type="entry name" value="aa-tRNA-synth_I_CS"/>
</dbReference>
<gene>
    <name evidence="12" type="ORF">H9892_07100</name>
</gene>
<dbReference type="GO" id="GO:0005829">
    <property type="term" value="C:cytosol"/>
    <property type="evidence" value="ECO:0007669"/>
    <property type="project" value="TreeGrafter"/>
</dbReference>
<evidence type="ECO:0000256" key="9">
    <source>
        <dbReference type="ARBA" id="ARBA00023146"/>
    </source>
</evidence>
<name>A0A9D1Q2F7_9FIRM</name>
<dbReference type="PANTHER" id="PTHR11946">
    <property type="entry name" value="VALYL-TRNA SYNTHETASES"/>
    <property type="match status" value="1"/>
</dbReference>